<dbReference type="GO" id="GO:0051538">
    <property type="term" value="F:3 iron, 4 sulfur cluster binding"/>
    <property type="evidence" value="ECO:0007669"/>
    <property type="project" value="UniProtKB-KW"/>
</dbReference>
<protein>
    <recommendedName>
        <fullName evidence="8">Ferredoxin</fullName>
    </recommendedName>
</protein>
<organism evidence="10 11">
    <name type="scientific">Gordonia mangrovi</name>
    <dbReference type="NCBI Taxonomy" id="2665643"/>
    <lineage>
        <taxon>Bacteria</taxon>
        <taxon>Bacillati</taxon>
        <taxon>Actinomycetota</taxon>
        <taxon>Actinomycetes</taxon>
        <taxon>Mycobacteriales</taxon>
        <taxon>Gordoniaceae</taxon>
        <taxon>Gordonia</taxon>
    </lineage>
</organism>
<evidence type="ECO:0000256" key="5">
    <source>
        <dbReference type="ARBA" id="ARBA00023004"/>
    </source>
</evidence>
<dbReference type="Gene3D" id="3.30.70.20">
    <property type="match status" value="1"/>
</dbReference>
<comment type="caution">
    <text evidence="10">The sequence shown here is derived from an EMBL/GenBank/DDBJ whole genome shotgun (WGS) entry which is preliminary data.</text>
</comment>
<evidence type="ECO:0000256" key="8">
    <source>
        <dbReference type="RuleBase" id="RU368020"/>
    </source>
</evidence>
<feature type="domain" description="4Fe-4S ferredoxin-type" evidence="9">
    <location>
        <begin position="1"/>
        <end position="29"/>
    </location>
</feature>
<evidence type="ECO:0000256" key="7">
    <source>
        <dbReference type="ARBA" id="ARBA00023291"/>
    </source>
</evidence>
<accession>A0A6L7GX39</accession>
<evidence type="ECO:0000256" key="4">
    <source>
        <dbReference type="ARBA" id="ARBA00022982"/>
    </source>
</evidence>
<gene>
    <name evidence="10" type="ORF">GIY30_22890</name>
</gene>
<keyword evidence="4 8" id="KW-0249">Electron transport</keyword>
<keyword evidence="11" id="KW-1185">Reference proteome</keyword>
<name>A0A6L7GX39_9ACTN</name>
<evidence type="ECO:0000256" key="6">
    <source>
        <dbReference type="ARBA" id="ARBA00023014"/>
    </source>
</evidence>
<dbReference type="InterPro" id="IPR017896">
    <property type="entry name" value="4Fe4S_Fe-S-bd"/>
</dbReference>
<dbReference type="PANTHER" id="PTHR36923">
    <property type="entry name" value="FERREDOXIN"/>
    <property type="match status" value="1"/>
</dbReference>
<comment type="cofactor">
    <cofactor evidence="1">
        <name>[3Fe-4S] cluster</name>
        <dbReference type="ChEBI" id="CHEBI:21137"/>
    </cofactor>
</comment>
<dbReference type="InterPro" id="IPR001080">
    <property type="entry name" value="3Fe4S_ferredoxin"/>
</dbReference>
<keyword evidence="5 8" id="KW-0408">Iron</keyword>
<keyword evidence="3 8" id="KW-0479">Metal-binding</keyword>
<keyword evidence="7" id="KW-0003">3Fe-4S</keyword>
<dbReference type="EMBL" id="WMBR01000009">
    <property type="protein sequence ID" value="MXP24183.1"/>
    <property type="molecule type" value="Genomic_DNA"/>
</dbReference>
<proteinExistence type="predicted"/>
<dbReference type="AlphaFoldDB" id="A0A6L7GX39"/>
<dbReference type="Proteomes" id="UP000475545">
    <property type="component" value="Unassembled WGS sequence"/>
</dbReference>
<evidence type="ECO:0000313" key="10">
    <source>
        <dbReference type="EMBL" id="MXP24183.1"/>
    </source>
</evidence>
<keyword evidence="6 8" id="KW-0411">Iron-sulfur</keyword>
<evidence type="ECO:0000259" key="9">
    <source>
        <dbReference type="PROSITE" id="PS51379"/>
    </source>
</evidence>
<dbReference type="PROSITE" id="PS51379">
    <property type="entry name" value="4FE4S_FER_2"/>
    <property type="match status" value="1"/>
</dbReference>
<reference evidence="10 11" key="1">
    <citation type="submission" date="2019-11" db="EMBL/GenBank/DDBJ databases">
        <title>Gordonia sp. nov., a novel actinobacterium isolated from mangrove soil in Hainan.</title>
        <authorList>
            <person name="Huang X."/>
            <person name="Xie Y."/>
            <person name="Chu X."/>
            <person name="Xiao K."/>
        </authorList>
    </citation>
    <scope>NUCLEOTIDE SEQUENCE [LARGE SCALE GENOMIC DNA]</scope>
    <source>
        <strain evidence="10 11">HNM0687</strain>
    </source>
</reference>
<dbReference type="PANTHER" id="PTHR36923:SF3">
    <property type="entry name" value="FERREDOXIN"/>
    <property type="match status" value="1"/>
</dbReference>
<evidence type="ECO:0000256" key="3">
    <source>
        <dbReference type="ARBA" id="ARBA00022723"/>
    </source>
</evidence>
<evidence type="ECO:0000256" key="2">
    <source>
        <dbReference type="ARBA" id="ARBA00022448"/>
    </source>
</evidence>
<sequence length="64" mass="7023">MIVRVDSNYCTGHGRCVAFAPDLFELGDEGFLDIEDQVVPDNLLGAVREAVQNCPERAISLIDD</sequence>
<dbReference type="GO" id="GO:0005506">
    <property type="term" value="F:iron ion binding"/>
    <property type="evidence" value="ECO:0007669"/>
    <property type="project" value="UniProtKB-UniRule"/>
</dbReference>
<dbReference type="SUPFAM" id="SSF54862">
    <property type="entry name" value="4Fe-4S ferredoxins"/>
    <property type="match status" value="1"/>
</dbReference>
<dbReference type="Pfam" id="PF13459">
    <property type="entry name" value="Fer4_15"/>
    <property type="match status" value="1"/>
</dbReference>
<evidence type="ECO:0000313" key="11">
    <source>
        <dbReference type="Proteomes" id="UP000475545"/>
    </source>
</evidence>
<comment type="function">
    <text evidence="8">Ferredoxins are iron-sulfur proteins that transfer electrons in a wide variety of metabolic reactions.</text>
</comment>
<evidence type="ECO:0000256" key="1">
    <source>
        <dbReference type="ARBA" id="ARBA00001927"/>
    </source>
</evidence>
<dbReference type="PRINTS" id="PR00352">
    <property type="entry name" value="3FE4SFRDOXIN"/>
</dbReference>
<keyword evidence="2 8" id="KW-0813">Transport</keyword>
<dbReference type="RefSeq" id="WP_160904376.1">
    <property type="nucleotide sequence ID" value="NZ_CP102850.1"/>
</dbReference>
<dbReference type="GO" id="GO:0009055">
    <property type="term" value="F:electron transfer activity"/>
    <property type="evidence" value="ECO:0007669"/>
    <property type="project" value="UniProtKB-UniRule"/>
</dbReference>
<dbReference type="InterPro" id="IPR051269">
    <property type="entry name" value="Fe-S_cluster_ET"/>
</dbReference>